<feature type="region of interest" description="Disordered" evidence="1">
    <location>
        <begin position="25"/>
        <end position="89"/>
    </location>
</feature>
<feature type="compositionally biased region" description="Acidic residues" evidence="1">
    <location>
        <begin position="52"/>
        <end position="80"/>
    </location>
</feature>
<dbReference type="Proteomes" id="UP000242715">
    <property type="component" value="Unassembled WGS sequence"/>
</dbReference>
<evidence type="ECO:0000313" key="2">
    <source>
        <dbReference type="EMBL" id="GAU43792.1"/>
    </source>
</evidence>
<evidence type="ECO:0000313" key="3">
    <source>
        <dbReference type="Proteomes" id="UP000242715"/>
    </source>
</evidence>
<dbReference type="EMBL" id="DF973994">
    <property type="protein sequence ID" value="GAU43792.1"/>
    <property type="molecule type" value="Genomic_DNA"/>
</dbReference>
<accession>A0A2Z6P5N0</accession>
<organism evidence="2 3">
    <name type="scientific">Trifolium subterraneum</name>
    <name type="common">Subterranean clover</name>
    <dbReference type="NCBI Taxonomy" id="3900"/>
    <lineage>
        <taxon>Eukaryota</taxon>
        <taxon>Viridiplantae</taxon>
        <taxon>Streptophyta</taxon>
        <taxon>Embryophyta</taxon>
        <taxon>Tracheophyta</taxon>
        <taxon>Spermatophyta</taxon>
        <taxon>Magnoliopsida</taxon>
        <taxon>eudicotyledons</taxon>
        <taxon>Gunneridae</taxon>
        <taxon>Pentapetalae</taxon>
        <taxon>rosids</taxon>
        <taxon>fabids</taxon>
        <taxon>Fabales</taxon>
        <taxon>Fabaceae</taxon>
        <taxon>Papilionoideae</taxon>
        <taxon>50 kb inversion clade</taxon>
        <taxon>NPAAA clade</taxon>
        <taxon>Hologalegina</taxon>
        <taxon>IRL clade</taxon>
        <taxon>Trifolieae</taxon>
        <taxon>Trifolium</taxon>
    </lineage>
</organism>
<feature type="compositionally biased region" description="Basic and acidic residues" evidence="1">
    <location>
        <begin position="35"/>
        <end position="51"/>
    </location>
</feature>
<keyword evidence="3" id="KW-1185">Reference proteome</keyword>
<sequence>MVVKSEERGVYCVNIDRPSNRLMVTGYVDPDKEEDTLLKEEEDESLSKVVEDESLLEEEEDESLSEEEEDESLSEEEEDENLSKEEEHELLYSELSWREALQWAASIAGFVVLNSR</sequence>
<name>A0A2Z6P5N0_TRISU</name>
<proteinExistence type="predicted"/>
<evidence type="ECO:0000256" key="1">
    <source>
        <dbReference type="SAM" id="MobiDB-lite"/>
    </source>
</evidence>
<reference evidence="3" key="1">
    <citation type="journal article" date="2017" name="Front. Plant Sci.">
        <title>Climate Clever Clovers: New Paradigm to Reduce the Environmental Footprint of Ruminants by Breeding Low Methanogenic Forages Utilizing Haplotype Variation.</title>
        <authorList>
            <person name="Kaur P."/>
            <person name="Appels R."/>
            <person name="Bayer P.E."/>
            <person name="Keeble-Gagnere G."/>
            <person name="Wang J."/>
            <person name="Hirakawa H."/>
            <person name="Shirasawa K."/>
            <person name="Vercoe P."/>
            <person name="Stefanova K."/>
            <person name="Durmic Z."/>
            <person name="Nichols P."/>
            <person name="Revell C."/>
            <person name="Isobe S.N."/>
            <person name="Edwards D."/>
            <person name="Erskine W."/>
        </authorList>
    </citation>
    <scope>NUCLEOTIDE SEQUENCE [LARGE SCALE GENOMIC DNA]</scope>
    <source>
        <strain evidence="3">cv. Daliak</strain>
    </source>
</reference>
<gene>
    <name evidence="2" type="ORF">TSUD_285440</name>
</gene>
<protein>
    <submittedName>
        <fullName evidence="2">Uncharacterized protein</fullName>
    </submittedName>
</protein>
<dbReference type="AlphaFoldDB" id="A0A2Z6P5N0"/>